<evidence type="ECO:0000259" key="7">
    <source>
        <dbReference type="Pfam" id="PF05199"/>
    </source>
</evidence>
<comment type="caution">
    <text evidence="8">The sequence shown here is derived from an EMBL/GenBank/DDBJ whole genome shotgun (WGS) entry which is preliminary data.</text>
</comment>
<dbReference type="AlphaFoldDB" id="A0A5N3P6W6"/>
<sequence length="537" mass="59152">MQSVTRNEPVDVLIIGAGASGAAIAWSLADTKMRILCLEQGDWPRSSDFPSTGRDWEARQSEDYSISPNRRGLAADYPINEDDSSIKIANYNGVGGGTVFYAGHFPRLHPSDFRVRSLDGVADDWPIDYRTLEPFYALNDQMMGVASLAGDPAYPPKDAVMPPIPLGRTGEKLGSAMNKLGWHWWPSDSAISTQEYQGRAPCINLGHCPAGCAQGAKASTDVTYWPEAVRSRVELRTRCRVSRIETNDEQMATGAYYFDPDGQERFQPAEIVIMACNGIGTPRILLNSASERFPGGLANSSGLVGKNLMFHPYAQIRGHFDEPLDGYRGPPICIWSMEFYETDPARGFKRGYCYQFSRGLGPVRTATTGLADGLLPWGDEHHAAFRRLFCRSAGMVSICEDLPEEINRVTLDPHLKDINGIPAPKITYRIGENTQRMLDHSVARGIEILKAAGARDITFKSPLPYAGWHLMGTARMGHDPKRSVVNAWGRSHDVKNLFIVDGSVFVTSGGVNPTATIQAVALYVADQIKSRIYDLFN</sequence>
<evidence type="ECO:0000313" key="9">
    <source>
        <dbReference type="Proteomes" id="UP000325684"/>
    </source>
</evidence>
<keyword evidence="5" id="KW-0812">Transmembrane</keyword>
<keyword evidence="4" id="KW-0560">Oxidoreductase</keyword>
<feature type="transmembrane region" description="Helical" evidence="5">
    <location>
        <begin position="12"/>
        <end position="29"/>
    </location>
</feature>
<dbReference type="RefSeq" id="WP_150947233.1">
    <property type="nucleotide sequence ID" value="NZ_VCMV01000035.1"/>
</dbReference>
<keyword evidence="5" id="KW-0472">Membrane</keyword>
<keyword evidence="9" id="KW-1185">Reference proteome</keyword>
<dbReference type="PANTHER" id="PTHR46056">
    <property type="entry name" value="LONG-CHAIN-ALCOHOL OXIDASE"/>
    <property type="match status" value="1"/>
</dbReference>
<dbReference type="Proteomes" id="UP000325684">
    <property type="component" value="Unassembled WGS sequence"/>
</dbReference>
<gene>
    <name evidence="8" type="ORF">FEZ63_18525</name>
</gene>
<protein>
    <submittedName>
        <fullName evidence="8">GMC family oxidoreductase</fullName>
    </submittedName>
</protein>
<dbReference type="InterPro" id="IPR036188">
    <property type="entry name" value="FAD/NAD-bd_sf"/>
</dbReference>
<dbReference type="OrthoDB" id="9798604at2"/>
<feature type="domain" description="Glucose-methanol-choline oxidoreductase C-terminal" evidence="7">
    <location>
        <begin position="403"/>
        <end position="521"/>
    </location>
</feature>
<keyword evidence="3" id="KW-0274">FAD</keyword>
<dbReference type="Gene3D" id="3.50.50.60">
    <property type="entry name" value="FAD/NAD(P)-binding domain"/>
    <property type="match status" value="2"/>
</dbReference>
<dbReference type="GO" id="GO:0050660">
    <property type="term" value="F:flavin adenine dinucleotide binding"/>
    <property type="evidence" value="ECO:0007669"/>
    <property type="project" value="InterPro"/>
</dbReference>
<dbReference type="Pfam" id="PF00732">
    <property type="entry name" value="GMC_oxred_N"/>
    <property type="match status" value="1"/>
</dbReference>
<dbReference type="EMBL" id="VCMV01000035">
    <property type="protein sequence ID" value="KAB0265469.1"/>
    <property type="molecule type" value="Genomic_DNA"/>
</dbReference>
<name>A0A5N3P6W6_9HYPH</name>
<dbReference type="PANTHER" id="PTHR46056:SF12">
    <property type="entry name" value="LONG-CHAIN-ALCOHOL OXIDASE"/>
    <property type="match status" value="1"/>
</dbReference>
<dbReference type="Pfam" id="PF13450">
    <property type="entry name" value="NAD_binding_8"/>
    <property type="match status" value="1"/>
</dbReference>
<dbReference type="Pfam" id="PF05199">
    <property type="entry name" value="GMC_oxred_C"/>
    <property type="match status" value="1"/>
</dbReference>
<dbReference type="InterPro" id="IPR007867">
    <property type="entry name" value="GMC_OxRtase_C"/>
</dbReference>
<accession>A0A5N3P6W6</accession>
<evidence type="ECO:0000256" key="4">
    <source>
        <dbReference type="ARBA" id="ARBA00023002"/>
    </source>
</evidence>
<evidence type="ECO:0000256" key="3">
    <source>
        <dbReference type="ARBA" id="ARBA00022827"/>
    </source>
</evidence>
<dbReference type="SUPFAM" id="SSF54373">
    <property type="entry name" value="FAD-linked reductases, C-terminal domain"/>
    <property type="match status" value="1"/>
</dbReference>
<dbReference type="InterPro" id="IPR000172">
    <property type="entry name" value="GMC_OxRdtase_N"/>
</dbReference>
<evidence type="ECO:0000313" key="8">
    <source>
        <dbReference type="EMBL" id="KAB0265469.1"/>
    </source>
</evidence>
<reference evidence="8 9" key="1">
    <citation type="journal article" date="2019" name="Microorganisms">
        <title>Genome Insights into the Novel Species Microvirga brassicacearum, a Rapeseed Endophyte with Biotechnological Potential.</title>
        <authorList>
            <person name="Jimenez-Gomez A."/>
            <person name="Saati-Santamaria Z."/>
            <person name="Igual J.M."/>
            <person name="Rivas R."/>
            <person name="Mateos P.F."/>
            <person name="Garcia-Fraile P."/>
        </authorList>
    </citation>
    <scope>NUCLEOTIDE SEQUENCE [LARGE SCALE GENOMIC DNA]</scope>
    <source>
        <strain evidence="8 9">CDVBN77</strain>
    </source>
</reference>
<organism evidence="8 9">
    <name type="scientific">Microvirga brassicacearum</name>
    <dbReference type="NCBI Taxonomy" id="2580413"/>
    <lineage>
        <taxon>Bacteria</taxon>
        <taxon>Pseudomonadati</taxon>
        <taxon>Pseudomonadota</taxon>
        <taxon>Alphaproteobacteria</taxon>
        <taxon>Hyphomicrobiales</taxon>
        <taxon>Methylobacteriaceae</taxon>
        <taxon>Microvirga</taxon>
    </lineage>
</organism>
<feature type="domain" description="Glucose-methanol-choline oxidoreductase N-terminal" evidence="6">
    <location>
        <begin position="203"/>
        <end position="312"/>
    </location>
</feature>
<evidence type="ECO:0000256" key="5">
    <source>
        <dbReference type="SAM" id="Phobius"/>
    </source>
</evidence>
<evidence type="ECO:0000256" key="1">
    <source>
        <dbReference type="ARBA" id="ARBA00010790"/>
    </source>
</evidence>
<dbReference type="SUPFAM" id="SSF51905">
    <property type="entry name" value="FAD/NAD(P)-binding domain"/>
    <property type="match status" value="1"/>
</dbReference>
<evidence type="ECO:0000256" key="2">
    <source>
        <dbReference type="ARBA" id="ARBA00022630"/>
    </source>
</evidence>
<keyword evidence="2" id="KW-0285">Flavoprotein</keyword>
<comment type="similarity">
    <text evidence="1">Belongs to the GMC oxidoreductase family.</text>
</comment>
<proteinExistence type="inferred from homology"/>
<dbReference type="GO" id="GO:0016614">
    <property type="term" value="F:oxidoreductase activity, acting on CH-OH group of donors"/>
    <property type="evidence" value="ECO:0007669"/>
    <property type="project" value="InterPro"/>
</dbReference>
<evidence type="ECO:0000259" key="6">
    <source>
        <dbReference type="Pfam" id="PF00732"/>
    </source>
</evidence>
<keyword evidence="5" id="KW-1133">Transmembrane helix</keyword>